<evidence type="ECO:0000313" key="1">
    <source>
        <dbReference type="Ensembl" id="ENSPANP00000060059.1"/>
    </source>
</evidence>
<dbReference type="Proteomes" id="UP000028761">
    <property type="component" value="Chromosome 7"/>
</dbReference>
<protein>
    <submittedName>
        <fullName evidence="1">Uncharacterized protein</fullName>
    </submittedName>
</protein>
<reference evidence="1" key="3">
    <citation type="submission" date="2025-09" db="UniProtKB">
        <authorList>
            <consortium name="Ensembl"/>
        </authorList>
    </citation>
    <scope>IDENTIFICATION</scope>
</reference>
<dbReference type="PRINTS" id="PR02045">
    <property type="entry name" value="F138DOMAIN"/>
</dbReference>
<dbReference type="GeneTree" id="ENSGT00940000164709"/>
<evidence type="ECO:0000313" key="2">
    <source>
        <dbReference type="Proteomes" id="UP000028761"/>
    </source>
</evidence>
<dbReference type="OMA" id="ITRMSHR"/>
<reference evidence="1 2" key="1">
    <citation type="submission" date="2012-03" db="EMBL/GenBank/DDBJ databases">
        <title>Whole Genome Assembly of Papio anubis.</title>
        <authorList>
            <person name="Liu Y.L."/>
            <person name="Abraham K.A."/>
            <person name="Akbar H.A."/>
            <person name="Ali S.A."/>
            <person name="Anosike U.A."/>
            <person name="Aqrawi P.A."/>
            <person name="Arias F.A."/>
            <person name="Attaway T.A."/>
            <person name="Awwad R.A."/>
            <person name="Babu C.B."/>
            <person name="Bandaranaike D.B."/>
            <person name="Battles P.B."/>
            <person name="Bell A.B."/>
            <person name="Beltran B.B."/>
            <person name="Berhane-Mersha D.B."/>
            <person name="Bess C.B."/>
            <person name="Bickham C.B."/>
            <person name="Bolden T.B."/>
            <person name="Carter K.C."/>
            <person name="Chau D.C."/>
            <person name="Chavez A.C."/>
            <person name="Clerc-Blankenburg K.C."/>
            <person name="Coyle M.C."/>
            <person name="Dao M.D."/>
            <person name="Davila M.L.D."/>
            <person name="Davy-Carroll L.D."/>
            <person name="Denson S.D."/>
            <person name="Dinh H.D."/>
            <person name="Fernandez S.F."/>
            <person name="Fernando P.F."/>
            <person name="Forbes L.F."/>
            <person name="Francis C.F."/>
            <person name="Francisco L.F."/>
            <person name="Fu Q.F."/>
            <person name="Garcia-Iii R.G."/>
            <person name="Garrett T.G."/>
            <person name="Gross S.G."/>
            <person name="Gubbala S.G."/>
            <person name="Hirani K.H."/>
            <person name="Hogues M.H."/>
            <person name="Hollins B.H."/>
            <person name="Jackson L.J."/>
            <person name="Javaid M.J."/>
            <person name="Jhangiani S.J."/>
            <person name="Johnson A.J."/>
            <person name="Johnson B.J."/>
            <person name="Jones J.J."/>
            <person name="Joshi V.J."/>
            <person name="Kalu J.K."/>
            <person name="Khan N.K."/>
            <person name="Korchina V.K."/>
            <person name="Kovar C.K."/>
            <person name="Lago L.L."/>
            <person name="Lara F.L."/>
            <person name="Le T.-K.L."/>
            <person name="Lee S.L."/>
            <person name="Legall-Iii F.L."/>
            <person name="Lemon S.L."/>
            <person name="Liu J.L."/>
            <person name="Liu Y.-S.L."/>
            <person name="Liyanage D.L."/>
            <person name="Lopez J.L."/>
            <person name="Lorensuhewa L.L."/>
            <person name="Mata R.M."/>
            <person name="Mathew T.M."/>
            <person name="Mercado C.M."/>
            <person name="Mercado I.M."/>
            <person name="Morales K.M."/>
            <person name="Morgan M.M."/>
            <person name="Munidasa M.M."/>
            <person name="Ngo D.N."/>
            <person name="Nguyen L.N."/>
            <person name="Nguyen T.N."/>
            <person name="Nguyen N.N."/>
            <person name="Obregon M.O."/>
            <person name="Okwuonu G.O."/>
            <person name="Ongeri F.O."/>
            <person name="Onwere C.O."/>
            <person name="Osifeso I.O."/>
            <person name="Parra A.P."/>
            <person name="Patil S.P."/>
            <person name="Perez A.P."/>
            <person name="Perez Y.P."/>
            <person name="Pham C.P."/>
            <person name="Pu L.-L.P."/>
            <person name="Puazo M.P."/>
            <person name="Quiroz J.Q."/>
            <person name="Rouhana J.R."/>
            <person name="Ruiz M.R."/>
            <person name="Ruiz S.-J.R."/>
            <person name="Saada N.S."/>
            <person name="Santibanez J.S."/>
            <person name="Scheel M.S."/>
            <person name="Schneider B.S."/>
            <person name="Simmons D.S."/>
            <person name="Sisson I.S."/>
            <person name="Tang L.-Y.T."/>
            <person name="Thornton R.T."/>
            <person name="Tisius J.T."/>
            <person name="Toledanes G.T."/>
            <person name="Trejos Z.T."/>
            <person name="Usmani K.U."/>
            <person name="Varghese R.V."/>
            <person name="Vattathil S.V."/>
            <person name="Vee V.V."/>
            <person name="Walker D.W."/>
            <person name="Weissenberger G.W."/>
            <person name="White C.W."/>
            <person name="Williams A.W."/>
            <person name="Woodworth J.W."/>
            <person name="Wright R.W."/>
            <person name="Zhu Y.Z."/>
            <person name="Han Y.H."/>
            <person name="Newsham I.N."/>
            <person name="Nazareth L.N."/>
            <person name="Worley K.W."/>
            <person name="Muzny D.M."/>
            <person name="Rogers J.R."/>
            <person name="Gibbs R.G."/>
        </authorList>
    </citation>
    <scope>NUCLEOTIDE SEQUENCE [LARGE SCALE GENOMIC DNA]</scope>
</reference>
<name>A0A8I5NSB0_PAPAN</name>
<dbReference type="Ensembl" id="ENSPANT00000074173.1">
    <property type="protein sequence ID" value="ENSPANP00000060059.1"/>
    <property type="gene ID" value="ENSPANG00000038938.1"/>
</dbReference>
<keyword evidence="2" id="KW-1185">Reference proteome</keyword>
<organism evidence="1 2">
    <name type="scientific">Papio anubis</name>
    <name type="common">Olive baboon</name>
    <dbReference type="NCBI Taxonomy" id="9555"/>
    <lineage>
        <taxon>Eukaryota</taxon>
        <taxon>Metazoa</taxon>
        <taxon>Chordata</taxon>
        <taxon>Craniata</taxon>
        <taxon>Vertebrata</taxon>
        <taxon>Euteleostomi</taxon>
        <taxon>Mammalia</taxon>
        <taxon>Eutheria</taxon>
        <taxon>Euarchontoglires</taxon>
        <taxon>Primates</taxon>
        <taxon>Haplorrhini</taxon>
        <taxon>Catarrhini</taxon>
        <taxon>Cercopithecidae</taxon>
        <taxon>Cercopithecinae</taxon>
        <taxon>Papio</taxon>
    </lineage>
</organism>
<accession>A0A8I5NSB0</accession>
<sequence>MSGEDPFPGSQMVPCCCVLTWWKWTVFHSVTQAGVQRRHLGSLQPLPPRFKRFSCLSLLSSWNYRHAPPHPANFVLLVEMGFHHIGQAGLELLTSDDLPASASQSAGITRMSHRSRPQELNF</sequence>
<reference evidence="1" key="2">
    <citation type="submission" date="2025-08" db="UniProtKB">
        <authorList>
            <consortium name="Ensembl"/>
        </authorList>
    </citation>
    <scope>IDENTIFICATION</scope>
</reference>
<dbReference type="PANTHER" id="PTHR46254:SF3">
    <property type="entry name" value="SECRETED PROTEIN"/>
    <property type="match status" value="1"/>
</dbReference>
<proteinExistence type="predicted"/>
<dbReference type="AlphaFoldDB" id="A0A8I5NSB0"/>
<dbReference type="PANTHER" id="PTHR46254">
    <property type="entry name" value="PROTEIN GVQW1-RELATED"/>
    <property type="match status" value="1"/>
</dbReference>